<dbReference type="AlphaFoldDB" id="A0AAV9KJP6"/>
<keyword evidence="3" id="KW-1185">Reference proteome</keyword>
<organism evidence="2 3">
    <name type="scientific">Solanum pinnatisectum</name>
    <name type="common">tansyleaf nightshade</name>
    <dbReference type="NCBI Taxonomy" id="50273"/>
    <lineage>
        <taxon>Eukaryota</taxon>
        <taxon>Viridiplantae</taxon>
        <taxon>Streptophyta</taxon>
        <taxon>Embryophyta</taxon>
        <taxon>Tracheophyta</taxon>
        <taxon>Spermatophyta</taxon>
        <taxon>Magnoliopsida</taxon>
        <taxon>eudicotyledons</taxon>
        <taxon>Gunneridae</taxon>
        <taxon>Pentapetalae</taxon>
        <taxon>asterids</taxon>
        <taxon>lamiids</taxon>
        <taxon>Solanales</taxon>
        <taxon>Solanaceae</taxon>
        <taxon>Solanoideae</taxon>
        <taxon>Solaneae</taxon>
        <taxon>Solanum</taxon>
    </lineage>
</organism>
<evidence type="ECO:0000313" key="3">
    <source>
        <dbReference type="Proteomes" id="UP001311915"/>
    </source>
</evidence>
<proteinExistence type="predicted"/>
<dbReference type="EMBL" id="JAWPEI010000010">
    <property type="protein sequence ID" value="KAK4713451.1"/>
    <property type="molecule type" value="Genomic_DNA"/>
</dbReference>
<name>A0AAV9KJP6_9SOLN</name>
<accession>A0AAV9KJP6</accession>
<dbReference type="Proteomes" id="UP001311915">
    <property type="component" value="Unassembled WGS sequence"/>
</dbReference>
<gene>
    <name evidence="2" type="ORF">R3W88_019358</name>
</gene>
<evidence type="ECO:0000313" key="2">
    <source>
        <dbReference type="EMBL" id="KAK4713451.1"/>
    </source>
</evidence>
<reference evidence="2 3" key="1">
    <citation type="submission" date="2023-10" db="EMBL/GenBank/DDBJ databases">
        <title>Genome-Wide Identification Analysis in wild type Solanum Pinnatisectum Reveals Some Genes Defensing Phytophthora Infestans.</title>
        <authorList>
            <person name="Sun C."/>
        </authorList>
    </citation>
    <scope>NUCLEOTIDE SEQUENCE [LARGE SCALE GENOMIC DNA]</scope>
    <source>
        <strain evidence="2">LQN</strain>
        <tissue evidence="2">Leaf</tissue>
    </source>
</reference>
<comment type="caution">
    <text evidence="2">The sequence shown here is derived from an EMBL/GenBank/DDBJ whole genome shotgun (WGS) entry which is preliminary data.</text>
</comment>
<sequence>MKNNDDTDSSSDEEKNLQGENSKRHKRMCKEIIIEDGKTKVFSKRMSSKENKDTKLLQENVKKYMENVRCWLGTFDTTVKTILVYEEVTIKLRVANYLTNILEPPP</sequence>
<feature type="region of interest" description="Disordered" evidence="1">
    <location>
        <begin position="1"/>
        <end position="25"/>
    </location>
</feature>
<protein>
    <submittedName>
        <fullName evidence="2">Uncharacterized protein</fullName>
    </submittedName>
</protein>
<feature type="compositionally biased region" description="Acidic residues" evidence="1">
    <location>
        <begin position="1"/>
        <end position="11"/>
    </location>
</feature>
<evidence type="ECO:0000256" key="1">
    <source>
        <dbReference type="SAM" id="MobiDB-lite"/>
    </source>
</evidence>